<name>A0A495IF25_9MICO</name>
<dbReference type="EMBL" id="RBKS01000001">
    <property type="protein sequence ID" value="RKR74088.1"/>
    <property type="molecule type" value="Genomic_DNA"/>
</dbReference>
<protein>
    <submittedName>
        <fullName evidence="2">Uncharacterized protein</fullName>
    </submittedName>
</protein>
<evidence type="ECO:0000313" key="2">
    <source>
        <dbReference type="EMBL" id="RKR74088.1"/>
    </source>
</evidence>
<organism evidence="2 3">
    <name type="scientific">Frondihabitans australicus</name>
    <dbReference type="NCBI Taxonomy" id="386892"/>
    <lineage>
        <taxon>Bacteria</taxon>
        <taxon>Bacillati</taxon>
        <taxon>Actinomycetota</taxon>
        <taxon>Actinomycetes</taxon>
        <taxon>Micrococcales</taxon>
        <taxon>Microbacteriaceae</taxon>
        <taxon>Frondihabitans</taxon>
    </lineage>
</organism>
<dbReference type="RefSeq" id="WP_121368871.1">
    <property type="nucleotide sequence ID" value="NZ_RBKS01000001.1"/>
</dbReference>
<proteinExistence type="predicted"/>
<keyword evidence="1" id="KW-0812">Transmembrane</keyword>
<keyword evidence="1" id="KW-0472">Membrane</keyword>
<feature type="transmembrane region" description="Helical" evidence="1">
    <location>
        <begin position="12"/>
        <end position="28"/>
    </location>
</feature>
<evidence type="ECO:0000256" key="1">
    <source>
        <dbReference type="SAM" id="Phobius"/>
    </source>
</evidence>
<keyword evidence="1" id="KW-1133">Transmembrane helix</keyword>
<comment type="caution">
    <text evidence="2">The sequence shown here is derived from an EMBL/GenBank/DDBJ whole genome shotgun (WGS) entry which is preliminary data.</text>
</comment>
<sequence length="70" mass="7813">MQFVSKETSLVKYLFVLAIGTALGFYVAHRVNQTPAGQEFFTGLDSRLGQFRAAVVDGYRAREAELRDQA</sequence>
<dbReference type="AlphaFoldDB" id="A0A495IF25"/>
<accession>A0A495IF25</accession>
<dbReference type="OrthoDB" id="5121327at2"/>
<reference evidence="2 3" key="1">
    <citation type="submission" date="2018-10" db="EMBL/GenBank/DDBJ databases">
        <title>Sequencing the genomes of 1000 actinobacteria strains.</title>
        <authorList>
            <person name="Klenk H.-P."/>
        </authorList>
    </citation>
    <scope>NUCLEOTIDE SEQUENCE [LARGE SCALE GENOMIC DNA]</scope>
    <source>
        <strain evidence="2 3">DSM 17894</strain>
    </source>
</reference>
<dbReference type="Proteomes" id="UP000280008">
    <property type="component" value="Unassembled WGS sequence"/>
</dbReference>
<gene>
    <name evidence="2" type="ORF">C8E83_1194</name>
</gene>
<keyword evidence="3" id="KW-1185">Reference proteome</keyword>
<evidence type="ECO:0000313" key="3">
    <source>
        <dbReference type="Proteomes" id="UP000280008"/>
    </source>
</evidence>